<protein>
    <submittedName>
        <fullName evidence="1">Phage regulatory protein, Rha family</fullName>
    </submittedName>
</protein>
<dbReference type="Pfam" id="PF09669">
    <property type="entry name" value="Phage_pRha"/>
    <property type="match status" value="1"/>
</dbReference>
<comment type="caution">
    <text evidence="1">The sequence shown here is derived from an EMBL/GenBank/DDBJ whole genome shotgun (WGS) entry which is preliminary data.</text>
</comment>
<reference evidence="1 2" key="2">
    <citation type="submission" date="2008-10" db="EMBL/GenBank/DDBJ databases">
        <authorList>
            <person name="Fulton L."/>
            <person name="Clifton S."/>
            <person name="Fulton B."/>
            <person name="Xu J."/>
            <person name="Minx P."/>
            <person name="Pepin K.H."/>
            <person name="Johnson M."/>
            <person name="Bhonagiri V."/>
            <person name="Nash W.E."/>
            <person name="Mardis E.R."/>
            <person name="Wilson R.K."/>
        </authorList>
    </citation>
    <scope>NUCLEOTIDE SEQUENCE [LARGE SCALE GENOMIC DNA]</scope>
    <source>
        <strain evidence="1 2">ATCC 29098</strain>
    </source>
</reference>
<evidence type="ECO:0000313" key="2">
    <source>
        <dbReference type="Proteomes" id="UP000003676"/>
    </source>
</evidence>
<proteinExistence type="predicted"/>
<dbReference type="AlphaFoldDB" id="B6WSR1"/>
<reference evidence="1 2" key="1">
    <citation type="submission" date="2008-10" db="EMBL/GenBank/DDBJ databases">
        <title>Draft genome sequence of Desulvovibrio piger (ATCC 29098).</title>
        <authorList>
            <person name="Sudarsanam P."/>
            <person name="Ley R."/>
            <person name="Guruge J."/>
            <person name="Turnbaugh P.J."/>
            <person name="Mahowald M."/>
            <person name="Liep D."/>
            <person name="Gordon J."/>
        </authorList>
    </citation>
    <scope>NUCLEOTIDE SEQUENCE [LARGE SCALE GENOMIC DNA]</scope>
    <source>
        <strain evidence="1 2">ATCC 29098</strain>
    </source>
</reference>
<evidence type="ECO:0000313" key="1">
    <source>
        <dbReference type="EMBL" id="EEB33823.1"/>
    </source>
</evidence>
<accession>B6WSR1</accession>
<dbReference type="HOGENOM" id="CLU_1287124_0_0_7"/>
<dbReference type="eggNOG" id="COG3646">
    <property type="taxonomic scope" value="Bacteria"/>
</dbReference>
<dbReference type="Proteomes" id="UP000003676">
    <property type="component" value="Unassembled WGS sequence"/>
</dbReference>
<dbReference type="NCBIfam" id="TIGR02681">
    <property type="entry name" value="phage_pRha"/>
    <property type="match status" value="1"/>
</dbReference>
<gene>
    <name evidence="1" type="ORF">DESPIG_01113</name>
</gene>
<dbReference type="OrthoDB" id="9808959at2"/>
<dbReference type="EMBL" id="ABXU01000029">
    <property type="protein sequence ID" value="EEB33823.1"/>
    <property type="molecule type" value="Genomic_DNA"/>
</dbReference>
<name>B6WSR1_9BACT</name>
<sequence>MAENSISQAASFINDNSTICVDLTEQNKPAVRSDVLAHHFNRSHKNVLRDIAKLRSKCPESFYRLNFEPIEIDTFLPHSGGIRKDRAYLLTRDGFSLLVMGFTGAEAVRWKLRYIEAFNMLEAAALEDRAERIREAAYQQGLDEARTETAQLFWRLGPAQKRRVRQAVRYHAMGLGKHSIAKLLDVNGREVSRLLKAAQALGWLEERASERPALPVQGNLLEVCHG</sequence>
<organism evidence="1 2">
    <name type="scientific">Desulfovibrio piger ATCC 29098</name>
    <dbReference type="NCBI Taxonomy" id="411464"/>
    <lineage>
        <taxon>Bacteria</taxon>
        <taxon>Pseudomonadati</taxon>
        <taxon>Thermodesulfobacteriota</taxon>
        <taxon>Desulfovibrionia</taxon>
        <taxon>Desulfovibrionales</taxon>
        <taxon>Desulfovibrionaceae</taxon>
        <taxon>Desulfovibrio</taxon>
    </lineage>
</organism>
<dbReference type="RefSeq" id="WP_006005557.1">
    <property type="nucleotide sequence ID" value="NZ_DS996355.1"/>
</dbReference>
<dbReference type="InterPro" id="IPR014054">
    <property type="entry name" value="Phage_regulatory_Rha"/>
</dbReference>